<protein>
    <submittedName>
        <fullName evidence="3">Flagellar motor protein MotA</fullName>
    </submittedName>
</protein>
<dbReference type="EMBL" id="JAZHGA010000029">
    <property type="protein sequence ID" value="MEM5344000.1"/>
    <property type="molecule type" value="Genomic_DNA"/>
</dbReference>
<gene>
    <name evidence="3" type="ORF">FRZ40_40960</name>
    <name evidence="2" type="ORF">V4C56_30805</name>
</gene>
<keyword evidence="3" id="KW-0282">Flagellum</keyword>
<dbReference type="RefSeq" id="WP_147238094.1">
    <property type="nucleotide sequence ID" value="NZ_JAZHFZ010000031.1"/>
</dbReference>
<keyword evidence="1" id="KW-0812">Transmembrane</keyword>
<reference evidence="2 5" key="3">
    <citation type="submission" date="2024-01" db="EMBL/GenBank/DDBJ databases">
        <title>The diversity of rhizobia nodulating Mimosa spp. in eleven states of Brazil covering several biomes is determined by host plant, location, and edaphic factors.</title>
        <authorList>
            <person name="Rouws L."/>
            <person name="Barauna A."/>
            <person name="Beukes C."/>
            <person name="De Faria S.M."/>
            <person name="Gross E."/>
            <person name="Dos Reis Junior F.B."/>
            <person name="Simon M."/>
            <person name="Maluk M."/>
            <person name="Odee D.W."/>
            <person name="Kenicer G."/>
            <person name="Young J.P.W."/>
            <person name="Reis V.M."/>
            <person name="Zilli J."/>
            <person name="James E.K."/>
        </authorList>
    </citation>
    <scope>NUCLEOTIDE SEQUENCE [LARGE SCALE GENOMIC DNA]</scope>
    <source>
        <strain evidence="2 5">JPY530</strain>
    </source>
</reference>
<reference evidence="3 4" key="1">
    <citation type="journal article" date="2018" name="Int. J. Syst. Evol. Microbiol.">
        <title>Paraburkholderia azotifigens sp. nov., a nitrogen-fixing bacterium isolated from paddy soil.</title>
        <authorList>
            <person name="Choi G.M."/>
            <person name="Im W.T."/>
        </authorList>
    </citation>
    <scope>NUCLEOTIDE SEQUENCE [LARGE SCALE GENOMIC DNA]</scope>
    <source>
        <strain evidence="3 4">NF 2-5-3</strain>
    </source>
</reference>
<dbReference type="Proteomes" id="UP000321776">
    <property type="component" value="Unassembled WGS sequence"/>
</dbReference>
<proteinExistence type="predicted"/>
<keyword evidence="1" id="KW-1133">Transmembrane helix</keyword>
<evidence type="ECO:0000313" key="2">
    <source>
        <dbReference type="EMBL" id="MEM5344000.1"/>
    </source>
</evidence>
<evidence type="ECO:0000313" key="5">
    <source>
        <dbReference type="Proteomes" id="UP001481677"/>
    </source>
</evidence>
<keyword evidence="3" id="KW-0966">Cell projection</keyword>
<organism evidence="3 4">
    <name type="scientific">Paraburkholderia azotifigens</name>
    <dbReference type="NCBI Taxonomy" id="2057004"/>
    <lineage>
        <taxon>Bacteria</taxon>
        <taxon>Pseudomonadati</taxon>
        <taxon>Pseudomonadota</taxon>
        <taxon>Betaproteobacteria</taxon>
        <taxon>Burkholderiales</taxon>
        <taxon>Burkholderiaceae</taxon>
        <taxon>Paraburkholderia</taxon>
    </lineage>
</organism>
<comment type="caution">
    <text evidence="3">The sequence shown here is derived from an EMBL/GenBank/DDBJ whole genome shotgun (WGS) entry which is preliminary data.</text>
</comment>
<evidence type="ECO:0000256" key="1">
    <source>
        <dbReference type="SAM" id="Phobius"/>
    </source>
</evidence>
<dbReference type="EMBL" id="VOQS01000005">
    <property type="protein sequence ID" value="TXC80625.1"/>
    <property type="molecule type" value="Genomic_DNA"/>
</dbReference>
<keyword evidence="5" id="KW-1185">Reference proteome</keyword>
<name>A0A5C6VAG1_9BURK</name>
<dbReference type="AlphaFoldDB" id="A0A5C6VAG1"/>
<feature type="transmembrane region" description="Helical" evidence="1">
    <location>
        <begin position="6"/>
        <end position="29"/>
    </location>
</feature>
<evidence type="ECO:0000313" key="3">
    <source>
        <dbReference type="EMBL" id="TXC80625.1"/>
    </source>
</evidence>
<keyword evidence="1" id="KW-0472">Membrane</keyword>
<dbReference type="Proteomes" id="UP001481677">
    <property type="component" value="Unassembled WGS sequence"/>
</dbReference>
<keyword evidence="3" id="KW-0969">Cilium</keyword>
<evidence type="ECO:0000313" key="4">
    <source>
        <dbReference type="Proteomes" id="UP000321776"/>
    </source>
</evidence>
<reference evidence="3" key="2">
    <citation type="submission" date="2019-08" db="EMBL/GenBank/DDBJ databases">
        <authorList>
            <person name="Im W.-T."/>
        </authorList>
    </citation>
    <scope>NUCLEOTIDE SEQUENCE</scope>
    <source>
        <strain evidence="3">NF 2-5-3</strain>
    </source>
</reference>
<sequence>MSDLMMFLILGGTLGVLALLSAAMWIWMLHKSHTEWRLSADNGRLASPFRNNATADTTAKANSAAELSRRAS</sequence>
<accession>A0A5C6VAG1</accession>